<proteinExistence type="predicted"/>
<gene>
    <name evidence="1" type="ORF">PsorP6_017237</name>
</gene>
<keyword evidence="2" id="KW-1185">Reference proteome</keyword>
<dbReference type="Proteomes" id="UP001163321">
    <property type="component" value="Chromosome 11"/>
</dbReference>
<sequence length="93" mass="10967">MNKVWFGWYQQYGVQIECDEELCELRDLHHRRGPEAKWKNTRRKTQVTSKRERKSTNAELKEAIRDHRGELDAESPNGKGRTEESLLVDVAQV</sequence>
<protein>
    <submittedName>
        <fullName evidence="1">Uncharacterized protein</fullName>
    </submittedName>
</protein>
<reference evidence="1 2" key="1">
    <citation type="journal article" date="2022" name="bioRxiv">
        <title>The genome of the oomycete Peronosclerospora sorghi, a cosmopolitan pathogen of maize and sorghum, is inflated with dispersed pseudogenes.</title>
        <authorList>
            <person name="Fletcher K."/>
            <person name="Martin F."/>
            <person name="Isakeit T."/>
            <person name="Cavanaugh K."/>
            <person name="Magill C."/>
            <person name="Michelmore R."/>
        </authorList>
    </citation>
    <scope>NUCLEOTIDE SEQUENCE [LARGE SCALE GENOMIC DNA]</scope>
    <source>
        <strain evidence="1">P6</strain>
    </source>
</reference>
<accession>A0ACC0WMM8</accession>
<dbReference type="EMBL" id="CM047590">
    <property type="protein sequence ID" value="KAI9919556.1"/>
    <property type="molecule type" value="Genomic_DNA"/>
</dbReference>
<organism evidence="1 2">
    <name type="scientific">Peronosclerospora sorghi</name>
    <dbReference type="NCBI Taxonomy" id="230839"/>
    <lineage>
        <taxon>Eukaryota</taxon>
        <taxon>Sar</taxon>
        <taxon>Stramenopiles</taxon>
        <taxon>Oomycota</taxon>
        <taxon>Peronosporomycetes</taxon>
        <taxon>Peronosporales</taxon>
        <taxon>Peronosporaceae</taxon>
        <taxon>Peronosclerospora</taxon>
    </lineage>
</organism>
<name>A0ACC0WMM8_9STRA</name>
<evidence type="ECO:0000313" key="2">
    <source>
        <dbReference type="Proteomes" id="UP001163321"/>
    </source>
</evidence>
<comment type="caution">
    <text evidence="1">The sequence shown here is derived from an EMBL/GenBank/DDBJ whole genome shotgun (WGS) entry which is preliminary data.</text>
</comment>
<evidence type="ECO:0000313" key="1">
    <source>
        <dbReference type="EMBL" id="KAI9919556.1"/>
    </source>
</evidence>